<dbReference type="KEGG" id="aprs:BI364_06975"/>
<reference evidence="3" key="1">
    <citation type="submission" date="2016-09" db="EMBL/GenBank/DDBJ databases">
        <title>Acidihalobacter prosperus F5.</title>
        <authorList>
            <person name="Khaleque H.N."/>
            <person name="Ramsay J.P."/>
            <person name="Kaksonen A.H."/>
            <person name="Boxall N.J."/>
            <person name="Watkin E.L.J."/>
        </authorList>
    </citation>
    <scope>NUCLEOTIDE SEQUENCE [LARGE SCALE GENOMIC DNA]</scope>
    <source>
        <strain evidence="3">F5</strain>
    </source>
</reference>
<dbReference type="Proteomes" id="UP000095401">
    <property type="component" value="Chromosome"/>
</dbReference>
<evidence type="ECO:0000313" key="3">
    <source>
        <dbReference type="Proteomes" id="UP000095401"/>
    </source>
</evidence>
<proteinExistence type="predicted"/>
<gene>
    <name evidence="2" type="ORF">BI364_06975</name>
</gene>
<dbReference type="Pfam" id="PF04956">
    <property type="entry name" value="TrbC"/>
    <property type="match status" value="1"/>
</dbReference>
<evidence type="ECO:0000256" key="1">
    <source>
        <dbReference type="SAM" id="Phobius"/>
    </source>
</evidence>
<organism evidence="2 3">
    <name type="scientific">Acidihalobacter yilgarnensis</name>
    <dbReference type="NCBI Taxonomy" id="2819280"/>
    <lineage>
        <taxon>Bacteria</taxon>
        <taxon>Pseudomonadati</taxon>
        <taxon>Pseudomonadota</taxon>
        <taxon>Gammaproteobacteria</taxon>
        <taxon>Chromatiales</taxon>
        <taxon>Ectothiorhodospiraceae</taxon>
        <taxon>Acidihalobacter</taxon>
    </lineage>
</organism>
<feature type="transmembrane region" description="Helical" evidence="1">
    <location>
        <begin position="85"/>
        <end position="103"/>
    </location>
</feature>
<name>A0A1D8IMT6_9GAMM</name>
<sequence length="122" mass="12375">MWALASRPSVVWLTGFTLMSLSEPSQAFSMGCGGFSGNFSSFTGLLGGIAGFLSGTFGRAAVIIAIAIFGALLMFGELKGVFGSVIKILFGGSLILMATQWAGLFNAVGSGSAACNYIQSGG</sequence>
<keyword evidence="3" id="KW-1185">Reference proteome</keyword>
<dbReference type="AlphaFoldDB" id="A0A1D8IMT6"/>
<evidence type="ECO:0000313" key="2">
    <source>
        <dbReference type="EMBL" id="AOU97734.1"/>
    </source>
</evidence>
<dbReference type="InterPro" id="IPR007039">
    <property type="entry name" value="TrbC/VirB2"/>
</dbReference>
<protein>
    <submittedName>
        <fullName evidence="2">Uncharacterized protein</fullName>
    </submittedName>
</protein>
<dbReference type="EMBL" id="CP017415">
    <property type="protein sequence ID" value="AOU97734.1"/>
    <property type="molecule type" value="Genomic_DNA"/>
</dbReference>
<keyword evidence="1" id="KW-0812">Transmembrane</keyword>
<accession>A0A1D8IMT6</accession>
<keyword evidence="1" id="KW-1133">Transmembrane helix</keyword>
<keyword evidence="1" id="KW-0472">Membrane</keyword>
<feature type="transmembrane region" description="Helical" evidence="1">
    <location>
        <begin position="45"/>
        <end position="73"/>
    </location>
</feature>